<evidence type="ECO:0000256" key="1">
    <source>
        <dbReference type="SAM" id="MobiDB-lite"/>
    </source>
</evidence>
<dbReference type="InterPro" id="IPR000719">
    <property type="entry name" value="Prot_kinase_dom"/>
</dbReference>
<protein>
    <recommendedName>
        <fullName evidence="2">Protein kinase domain-containing protein</fullName>
    </recommendedName>
</protein>
<dbReference type="InterPro" id="IPR053235">
    <property type="entry name" value="Ser_Thr_kinase"/>
</dbReference>
<dbReference type="Pfam" id="PF00069">
    <property type="entry name" value="Pkinase"/>
    <property type="match status" value="1"/>
</dbReference>
<dbReference type="AlphaFoldDB" id="A0A0N1PCY0"/>
<evidence type="ECO:0000313" key="3">
    <source>
        <dbReference type="EMBL" id="KPI84520.1"/>
    </source>
</evidence>
<feature type="region of interest" description="Disordered" evidence="1">
    <location>
        <begin position="623"/>
        <end position="645"/>
    </location>
</feature>
<dbReference type="GO" id="GO:0005524">
    <property type="term" value="F:ATP binding"/>
    <property type="evidence" value="ECO:0007669"/>
    <property type="project" value="InterPro"/>
</dbReference>
<dbReference type="OMA" id="YFPAYIS"/>
<proteinExistence type="predicted"/>
<reference evidence="3 4" key="1">
    <citation type="journal article" date="2015" name="PLoS Pathog.">
        <title>Leptomonas seymouri: Adaptations to the Dixenous Life Cycle Analyzed by Genome Sequencing, Transcriptome Profiling and Co-infection with Leishmania donovani.</title>
        <authorList>
            <person name="Kraeva N."/>
            <person name="Butenko A."/>
            <person name="Hlavacova J."/>
            <person name="Kostygov A."/>
            <person name="Myskova J."/>
            <person name="Grybchuk D."/>
            <person name="Lestinova T."/>
            <person name="Votypka J."/>
            <person name="Volf P."/>
            <person name="Opperdoes F."/>
            <person name="Flegontov P."/>
            <person name="Lukes J."/>
            <person name="Yurchenko V."/>
        </authorList>
    </citation>
    <scope>NUCLEOTIDE SEQUENCE [LARGE SCALE GENOMIC DNA]</scope>
    <source>
        <strain evidence="3 4">ATCC 30220</strain>
    </source>
</reference>
<dbReference type="EMBL" id="LJSK01000252">
    <property type="protein sequence ID" value="KPI84520.1"/>
    <property type="molecule type" value="Genomic_DNA"/>
</dbReference>
<organism evidence="3 4">
    <name type="scientific">Leptomonas seymouri</name>
    <dbReference type="NCBI Taxonomy" id="5684"/>
    <lineage>
        <taxon>Eukaryota</taxon>
        <taxon>Discoba</taxon>
        <taxon>Euglenozoa</taxon>
        <taxon>Kinetoplastea</taxon>
        <taxon>Metakinetoplastina</taxon>
        <taxon>Trypanosomatida</taxon>
        <taxon>Trypanosomatidae</taxon>
        <taxon>Leishmaniinae</taxon>
        <taxon>Leptomonas</taxon>
    </lineage>
</organism>
<dbReference type="InterPro" id="IPR011009">
    <property type="entry name" value="Kinase-like_dom_sf"/>
</dbReference>
<feature type="domain" description="Protein kinase" evidence="2">
    <location>
        <begin position="671"/>
        <end position="995"/>
    </location>
</feature>
<dbReference type="PROSITE" id="PS50011">
    <property type="entry name" value="PROTEIN_KINASE_DOM"/>
    <property type="match status" value="1"/>
</dbReference>
<dbReference type="GO" id="GO:0005737">
    <property type="term" value="C:cytoplasm"/>
    <property type="evidence" value="ECO:0007669"/>
    <property type="project" value="TreeGrafter"/>
</dbReference>
<name>A0A0N1PCY0_LEPSE</name>
<evidence type="ECO:0000313" key="4">
    <source>
        <dbReference type="Proteomes" id="UP000038009"/>
    </source>
</evidence>
<dbReference type="PANTHER" id="PTHR24361">
    <property type="entry name" value="MITOGEN-ACTIVATED KINASE KINASE KINASE"/>
    <property type="match status" value="1"/>
</dbReference>
<gene>
    <name evidence="3" type="ORF">ABL78_6430</name>
</gene>
<dbReference type="SUPFAM" id="SSF56112">
    <property type="entry name" value="Protein kinase-like (PK-like)"/>
    <property type="match status" value="1"/>
</dbReference>
<evidence type="ECO:0000259" key="2">
    <source>
        <dbReference type="PROSITE" id="PS50011"/>
    </source>
</evidence>
<keyword evidence="4" id="KW-1185">Reference proteome</keyword>
<dbReference type="Proteomes" id="UP000038009">
    <property type="component" value="Unassembled WGS sequence"/>
</dbReference>
<sequence length="1041" mass="111187">MGAACAKDRAITSKHGGDGGANAVGRQLQRAAQANVAEDKAGPQGATGKKKNGSAGKPAGGGGGGIAAYNPNSDVAEAYFDRINELRNVAVSIGVMRAVEGSGEANSTANSDGISLAESRKTSDYPAAACPPLTTLTVYQCQPLAGDAVVAKGMYSSVYLARLSVFTGTTEVALSARVPRHPATRRTNDGSSFVFADPACMEEPNSSLSFPSFSVGGNGGSAVLPSGSNAGGGASHYIIAMKEMLVYPSYSSGLMLEHVSTEVRNWTRLSASNSRLLRCYALEYVYSEGVSAAVKEACCHFYPGLPSSEVRSPKASTTSPRSSPIGRMLERIRSPSGGSSPKLFGSFGKARGSLSQDATLAEAGGTPQKLRLYLEYAKYGTLRGYQSKDIPEKFGRRRLHELTARAYMRDVLLALLQVHECGELQYDLCAKSIFLSRPIHVVYGTYFPAYISDVPAGDLTRVTPTQLDSALRLLDPPVPPLSSSINGNNVGDQRAMHSRKTYRGLHTTGNEPINDAVQQNGSAVFCDPAGPPNVQLASALDSGAYNAQGDISVMTYDASMRLQTSFSEPKSNHNVSSNVLPITAYEQSGAVHGVGAARHTGRPSPEEAVPLADLATPLRVEHSTDNQRVHNSGMRPTGKQARTNSPCTAGCVEGDVAADHQRLNEVYCRYMSHFDFKGAGDDGVPFPSPHDGIEAQADADMIATTMLPDEPRTTPAMQVVALQRSNLGGVAIVSPNHFVVKPGSAFYAPDLRGRLLMVLSPSTNKSALVCGNPHTTAPTFSPTAVSRSSPPTLAMLPPTHTMSSGTTMTDAAGALGRARGGLPLTKLNHSSLIRRALAYGDADKVEDIHIYKYVTVTHAAPEVLHRHSFSQASDIYAFAMTFIELVTDNGAIMEECRPQNLPKPKTRREKEDYDAQLTTNLDKWYQTRISALRQNFDAVAKEQELPAALSPRAAPTVVRIPEHLSDEARGMLRWCLQADPRKRPTAVELLCSRYFMLGDWIASPTAVAAERGVMKPPEKPWDTTVSFDAAARAIGLPLLQE</sequence>
<feature type="compositionally biased region" description="Basic and acidic residues" evidence="1">
    <location>
        <begin position="1"/>
        <end position="17"/>
    </location>
</feature>
<dbReference type="GO" id="GO:0004674">
    <property type="term" value="F:protein serine/threonine kinase activity"/>
    <property type="evidence" value="ECO:0007669"/>
    <property type="project" value="TreeGrafter"/>
</dbReference>
<dbReference type="OrthoDB" id="5979581at2759"/>
<comment type="caution">
    <text evidence="3">The sequence shown here is derived from an EMBL/GenBank/DDBJ whole genome shotgun (WGS) entry which is preliminary data.</text>
</comment>
<dbReference type="Gene3D" id="1.10.510.10">
    <property type="entry name" value="Transferase(Phosphotransferase) domain 1"/>
    <property type="match status" value="1"/>
</dbReference>
<accession>A0A0N1PCY0</accession>
<dbReference type="VEuPathDB" id="TriTrypDB:Lsey_0252_0090"/>
<feature type="region of interest" description="Disordered" evidence="1">
    <location>
        <begin position="1"/>
        <end position="60"/>
    </location>
</feature>